<evidence type="ECO:0000256" key="7">
    <source>
        <dbReference type="SAM" id="Phobius"/>
    </source>
</evidence>
<comment type="subcellular location">
    <subcellularLocation>
        <location evidence="1">Cell membrane</location>
        <topology evidence="1">Multi-pass membrane protein</topology>
    </subcellularLocation>
</comment>
<accession>A0A1T0CI26</accession>
<feature type="transmembrane region" description="Helical" evidence="7">
    <location>
        <begin position="208"/>
        <end position="232"/>
    </location>
</feature>
<evidence type="ECO:0000256" key="5">
    <source>
        <dbReference type="ARBA" id="ARBA00023136"/>
    </source>
</evidence>
<dbReference type="AlphaFoldDB" id="A0A1T0CI26"/>
<dbReference type="RefSeq" id="WP_078307036.1">
    <property type="nucleotide sequence ID" value="NZ_CP147511.1"/>
</dbReference>
<keyword evidence="4 7" id="KW-1133">Transmembrane helix</keyword>
<evidence type="ECO:0000256" key="4">
    <source>
        <dbReference type="ARBA" id="ARBA00022989"/>
    </source>
</evidence>
<feature type="transmembrane region" description="Helical" evidence="7">
    <location>
        <begin position="244"/>
        <end position="267"/>
    </location>
</feature>
<dbReference type="STRING" id="90241.B0682_03630"/>
<feature type="domain" description="Threonine/serine exporter-like N-terminal" evidence="8">
    <location>
        <begin position="14"/>
        <end position="264"/>
    </location>
</feature>
<dbReference type="PANTHER" id="PTHR34390">
    <property type="entry name" value="UPF0442 PROTEIN YJJB-RELATED"/>
    <property type="match status" value="1"/>
</dbReference>
<dbReference type="Pfam" id="PF06738">
    <property type="entry name" value="ThrE"/>
    <property type="match status" value="1"/>
</dbReference>
<protein>
    <recommendedName>
        <fullName evidence="8">Threonine/serine exporter-like N-terminal domain-containing protein</fullName>
    </recommendedName>
</protein>
<organism evidence="9 10">
    <name type="scientific">Lwoffella lincolnii</name>
    <dbReference type="NCBI Taxonomy" id="90241"/>
    <lineage>
        <taxon>Bacteria</taxon>
        <taxon>Pseudomonadati</taxon>
        <taxon>Pseudomonadota</taxon>
        <taxon>Gammaproteobacteria</taxon>
        <taxon>Moraxellales</taxon>
        <taxon>Moraxellaceae</taxon>
        <taxon>Lwoffella</taxon>
    </lineage>
</organism>
<proteinExistence type="inferred from homology"/>
<dbReference type="GO" id="GO:0005886">
    <property type="term" value="C:plasma membrane"/>
    <property type="evidence" value="ECO:0007669"/>
    <property type="project" value="UniProtKB-SubCell"/>
</dbReference>
<evidence type="ECO:0000259" key="8">
    <source>
        <dbReference type="Pfam" id="PF06738"/>
    </source>
</evidence>
<evidence type="ECO:0000313" key="9">
    <source>
        <dbReference type="EMBL" id="OOS22008.1"/>
    </source>
</evidence>
<dbReference type="Proteomes" id="UP000191094">
    <property type="component" value="Unassembled WGS sequence"/>
</dbReference>
<dbReference type="InterPro" id="IPR010619">
    <property type="entry name" value="ThrE-like_N"/>
</dbReference>
<evidence type="ECO:0000256" key="1">
    <source>
        <dbReference type="ARBA" id="ARBA00004651"/>
    </source>
</evidence>
<comment type="similarity">
    <text evidence="6">Belongs to the ThrE exporter (TC 2.A.79) family.</text>
</comment>
<sequence length="272" mass="29758">MPYMAYEQQQQITRLCVRCGLLLMQYGGESLLVTDLSKRLGLALGVGSVECALSFNAITLTTVYNQRCITTTRDTVSQAINVNMLIQIQRIVSQAERQLTPDFNDKTTDHLQERISQTILCFDELDHKVYSPWLVTTFVGGSCASFAHLNGGNIAITAITFVAGFLAMGCRLMLARWHFNPFIAVIMTAFVASLMGASSYFLPFTDDPAVAVASSVLLLVPSFPIINALYDILKGFISMGIGRYVYASMLTLSACVGIVMALLLLGLPNWGL</sequence>
<keyword evidence="3 7" id="KW-0812">Transmembrane</keyword>
<dbReference type="PANTHER" id="PTHR34390:SF2">
    <property type="entry name" value="SUCCINATE TRANSPORTER SUBUNIT YJJP-RELATED"/>
    <property type="match status" value="1"/>
</dbReference>
<feature type="transmembrane region" description="Helical" evidence="7">
    <location>
        <begin position="129"/>
        <end position="148"/>
    </location>
</feature>
<evidence type="ECO:0000256" key="2">
    <source>
        <dbReference type="ARBA" id="ARBA00022475"/>
    </source>
</evidence>
<dbReference type="OrthoDB" id="9813917at2"/>
<dbReference type="EMBL" id="MUYT01000004">
    <property type="protein sequence ID" value="OOS22008.1"/>
    <property type="molecule type" value="Genomic_DNA"/>
</dbReference>
<dbReference type="GO" id="GO:0015744">
    <property type="term" value="P:succinate transport"/>
    <property type="evidence" value="ECO:0007669"/>
    <property type="project" value="TreeGrafter"/>
</dbReference>
<feature type="transmembrane region" description="Helical" evidence="7">
    <location>
        <begin position="181"/>
        <end position="202"/>
    </location>
</feature>
<keyword evidence="10" id="KW-1185">Reference proteome</keyword>
<comment type="caution">
    <text evidence="9">The sequence shown here is derived from an EMBL/GenBank/DDBJ whole genome shotgun (WGS) entry which is preliminary data.</text>
</comment>
<name>A0A1T0CI26_9GAMM</name>
<evidence type="ECO:0000256" key="6">
    <source>
        <dbReference type="ARBA" id="ARBA00034125"/>
    </source>
</evidence>
<keyword evidence="2" id="KW-1003">Cell membrane</keyword>
<feature type="transmembrane region" description="Helical" evidence="7">
    <location>
        <begin position="154"/>
        <end position="174"/>
    </location>
</feature>
<gene>
    <name evidence="9" type="ORF">B0682_03630</name>
</gene>
<dbReference type="GO" id="GO:0022857">
    <property type="term" value="F:transmembrane transporter activity"/>
    <property type="evidence" value="ECO:0007669"/>
    <property type="project" value="InterPro"/>
</dbReference>
<evidence type="ECO:0000313" key="10">
    <source>
        <dbReference type="Proteomes" id="UP000191094"/>
    </source>
</evidence>
<reference evidence="9 10" key="1">
    <citation type="submission" date="2017-02" db="EMBL/GenBank/DDBJ databases">
        <title>Draft genome sequence of Moraxella lincolnii CCUG 9405T type strain.</title>
        <authorList>
            <person name="Salva-Serra F."/>
            <person name="Engstrom-Jakobsson H."/>
            <person name="Thorell K."/>
            <person name="Jaen-Luchoro D."/>
            <person name="Gonzales-Siles L."/>
            <person name="Karlsson R."/>
            <person name="Yazdan S."/>
            <person name="Boulund F."/>
            <person name="Johnning A."/>
            <person name="Engstrand L."/>
            <person name="Kristiansson E."/>
            <person name="Moore E."/>
        </authorList>
    </citation>
    <scope>NUCLEOTIDE SEQUENCE [LARGE SCALE GENOMIC DNA]</scope>
    <source>
        <strain evidence="9 10">CCUG 9405</strain>
    </source>
</reference>
<dbReference type="InterPro" id="IPR050539">
    <property type="entry name" value="ThrE_Dicarb/AminoAcid_Exp"/>
</dbReference>
<evidence type="ECO:0000256" key="3">
    <source>
        <dbReference type="ARBA" id="ARBA00022692"/>
    </source>
</evidence>
<keyword evidence="5 7" id="KW-0472">Membrane</keyword>